<evidence type="ECO:0000256" key="2">
    <source>
        <dbReference type="ARBA" id="ARBA00022803"/>
    </source>
</evidence>
<accession>A0A0X8JS33</accession>
<dbReference type="InterPro" id="IPR019734">
    <property type="entry name" value="TPR_rpt"/>
</dbReference>
<feature type="repeat" description="TPR" evidence="3">
    <location>
        <begin position="117"/>
        <end position="150"/>
    </location>
</feature>
<name>A0A0X8JS33_9BACT</name>
<keyword evidence="1" id="KW-0677">Repeat</keyword>
<dbReference type="STRING" id="888061.AXF15_12730"/>
<sequence>MATNDAFSPAARHRVLVFLLAVLGIMFFSAVVYRVENPSLVQREERREMPASRSGGGGMGGMGGDMAGISAMMKKLQDNPDNVELMRALGMAFMDMEAWDKSVSFWDMLLERNENDVMALNQKGFCLFELEKHAEAGELFERMLRIDPDNHRAHFNLGVIYKHYLKQPEKARKHFQTVADSAADESLAENARKELAGN</sequence>
<dbReference type="Proteomes" id="UP000063964">
    <property type="component" value="Chromosome"/>
</dbReference>
<dbReference type="SMART" id="SM00028">
    <property type="entry name" value="TPR"/>
    <property type="match status" value="3"/>
</dbReference>
<dbReference type="PANTHER" id="PTHR44943:SF8">
    <property type="entry name" value="TPR REPEAT-CONTAINING PROTEIN MJ0263"/>
    <property type="match status" value="1"/>
</dbReference>
<dbReference type="PROSITE" id="PS50005">
    <property type="entry name" value="TPR"/>
    <property type="match status" value="1"/>
</dbReference>
<reference evidence="5" key="1">
    <citation type="submission" date="2016-02" db="EMBL/GenBank/DDBJ databases">
        <authorList>
            <person name="Holder M.E."/>
            <person name="Ajami N.J."/>
            <person name="Petrosino J.F."/>
        </authorList>
    </citation>
    <scope>NUCLEOTIDE SEQUENCE [LARGE SCALE GENOMIC DNA]</scope>
    <source>
        <strain evidence="5">DSM 12838</strain>
    </source>
</reference>
<evidence type="ECO:0000256" key="1">
    <source>
        <dbReference type="ARBA" id="ARBA00022737"/>
    </source>
</evidence>
<keyword evidence="5" id="KW-1185">Reference proteome</keyword>
<evidence type="ECO:0000313" key="4">
    <source>
        <dbReference type="EMBL" id="AMD93879.1"/>
    </source>
</evidence>
<keyword evidence="2 3" id="KW-0802">TPR repeat</keyword>
<dbReference type="InterPro" id="IPR011990">
    <property type="entry name" value="TPR-like_helical_dom_sf"/>
</dbReference>
<gene>
    <name evidence="4" type="ORF">AXF15_12730</name>
</gene>
<dbReference type="Gene3D" id="1.25.40.10">
    <property type="entry name" value="Tetratricopeptide repeat domain"/>
    <property type="match status" value="1"/>
</dbReference>
<dbReference type="KEGG" id="doa:AXF15_12730"/>
<evidence type="ECO:0000313" key="5">
    <source>
        <dbReference type="Proteomes" id="UP000063964"/>
    </source>
</evidence>
<dbReference type="Pfam" id="PF14559">
    <property type="entry name" value="TPR_19"/>
    <property type="match status" value="1"/>
</dbReference>
<protein>
    <submittedName>
        <fullName evidence="4">Uncharacterized protein</fullName>
    </submittedName>
</protein>
<dbReference type="EMBL" id="CP014230">
    <property type="protein sequence ID" value="AMD93879.1"/>
    <property type="molecule type" value="Genomic_DNA"/>
</dbReference>
<dbReference type="AlphaFoldDB" id="A0A0X8JS33"/>
<dbReference type="PANTHER" id="PTHR44943">
    <property type="entry name" value="CELLULOSE SYNTHASE OPERON PROTEIN C"/>
    <property type="match status" value="1"/>
</dbReference>
<organism evidence="4 5">
    <name type="scientific">Desulfomicrobium orale DSM 12838</name>
    <dbReference type="NCBI Taxonomy" id="888061"/>
    <lineage>
        <taxon>Bacteria</taxon>
        <taxon>Pseudomonadati</taxon>
        <taxon>Thermodesulfobacteriota</taxon>
        <taxon>Desulfovibrionia</taxon>
        <taxon>Desulfovibrionales</taxon>
        <taxon>Desulfomicrobiaceae</taxon>
        <taxon>Desulfomicrobium</taxon>
    </lineage>
</organism>
<dbReference type="SUPFAM" id="SSF48452">
    <property type="entry name" value="TPR-like"/>
    <property type="match status" value="1"/>
</dbReference>
<evidence type="ECO:0000256" key="3">
    <source>
        <dbReference type="PROSITE-ProRule" id="PRU00339"/>
    </source>
</evidence>
<dbReference type="InterPro" id="IPR051685">
    <property type="entry name" value="Ycf3/AcsC/BcsC/TPR_MFPF"/>
</dbReference>
<dbReference type="RefSeq" id="WP_066608261.1">
    <property type="nucleotide sequence ID" value="NZ_CP014230.1"/>
</dbReference>
<proteinExistence type="predicted"/>